<dbReference type="Proteomes" id="UP000887580">
    <property type="component" value="Unplaced"/>
</dbReference>
<sequence length="445" mass="50364">MLQTKFPYSRNVRSNSLNVPDGAITLSIQVPSKGQQRKGSICSCSRCSWTSETERPRSGMTESTNYSDVDSISQFPQSRPQSECNLNLINSSFLPPGTAAAKRSASADYFPRNNFRGNSSPTPPSEGQSQTGSRTSISISHHPSIDQTIGQIKIKLHYNLEMGSLDVSIIKCQDLPHFGKHNPNAIVYVSLLPDDGYLEHSRVKTKCKKNSHNPIFGEILKFPNLTKFELDDRTLLFQVFHIDPFSKKSLIGETQIKIEDYPWSEEDPIWLPLKKELIISVPTNSDGLAPELPSRRGLLRFEISFKMKDPKKQRIDINFYAKSGNNLTGDPPILCKMPFVKANLLSNRKIISSARSSLAEFHGNGFEPCWNYNIVIQDQSLEKLKKRALEISVWDRENSTNNRYIGRLLFYLSDPKKQEKTTQSLWRKLIETPGAKFVAELQLQP</sequence>
<evidence type="ECO:0000313" key="1">
    <source>
        <dbReference type="Proteomes" id="UP000887580"/>
    </source>
</evidence>
<name>A0AC35FP29_9BILA</name>
<organism evidence="1 2">
    <name type="scientific">Panagrolaimus sp. PS1159</name>
    <dbReference type="NCBI Taxonomy" id="55785"/>
    <lineage>
        <taxon>Eukaryota</taxon>
        <taxon>Metazoa</taxon>
        <taxon>Ecdysozoa</taxon>
        <taxon>Nematoda</taxon>
        <taxon>Chromadorea</taxon>
        <taxon>Rhabditida</taxon>
        <taxon>Tylenchina</taxon>
        <taxon>Panagrolaimomorpha</taxon>
        <taxon>Panagrolaimoidea</taxon>
        <taxon>Panagrolaimidae</taxon>
        <taxon>Panagrolaimus</taxon>
    </lineage>
</organism>
<reference evidence="2" key="1">
    <citation type="submission" date="2022-11" db="UniProtKB">
        <authorList>
            <consortium name="WormBaseParasite"/>
        </authorList>
    </citation>
    <scope>IDENTIFICATION</scope>
</reference>
<protein>
    <submittedName>
        <fullName evidence="2">C2 domain-containing protein</fullName>
    </submittedName>
</protein>
<evidence type="ECO:0000313" key="2">
    <source>
        <dbReference type="WBParaSite" id="PS1159_v2.g19460.t1"/>
    </source>
</evidence>
<dbReference type="WBParaSite" id="PS1159_v2.g19460.t1">
    <property type="protein sequence ID" value="PS1159_v2.g19460.t1"/>
    <property type="gene ID" value="PS1159_v2.g19460"/>
</dbReference>
<proteinExistence type="predicted"/>
<accession>A0AC35FP29</accession>